<dbReference type="SUPFAM" id="SSF47857">
    <property type="entry name" value="Apolipophorin-III"/>
    <property type="match status" value="1"/>
</dbReference>
<keyword evidence="1" id="KW-0732">Signal</keyword>
<feature type="signal peptide" evidence="1">
    <location>
        <begin position="1"/>
        <end position="18"/>
    </location>
</feature>
<dbReference type="Proteomes" id="UP000078200">
    <property type="component" value="Unassembled WGS sequence"/>
</dbReference>
<accession>A0A1A9UUW8</accession>
<name>A0A1A9UUW8_GLOAU</name>
<dbReference type="AlphaFoldDB" id="A0A1A9UUW8"/>
<proteinExistence type="predicted"/>
<evidence type="ECO:0000313" key="2">
    <source>
        <dbReference type="EnsemblMetazoa" id="GAUT016369-PA"/>
    </source>
</evidence>
<feature type="chain" id="PRO_5008398845" description="Apolipophorin-III" evidence="1">
    <location>
        <begin position="19"/>
        <end position="182"/>
    </location>
</feature>
<evidence type="ECO:0000256" key="1">
    <source>
        <dbReference type="SAM" id="SignalP"/>
    </source>
</evidence>
<organism evidence="2 3">
    <name type="scientific">Glossina austeni</name>
    <name type="common">Savannah tsetse fly</name>
    <dbReference type="NCBI Taxonomy" id="7395"/>
    <lineage>
        <taxon>Eukaryota</taxon>
        <taxon>Metazoa</taxon>
        <taxon>Ecdysozoa</taxon>
        <taxon>Arthropoda</taxon>
        <taxon>Hexapoda</taxon>
        <taxon>Insecta</taxon>
        <taxon>Pterygota</taxon>
        <taxon>Neoptera</taxon>
        <taxon>Endopterygota</taxon>
        <taxon>Diptera</taxon>
        <taxon>Brachycera</taxon>
        <taxon>Muscomorpha</taxon>
        <taxon>Hippoboscoidea</taxon>
        <taxon>Glossinidae</taxon>
        <taxon>Glossina</taxon>
    </lineage>
</organism>
<protein>
    <recommendedName>
        <fullName evidence="4">Apolipophorin-III</fullName>
    </recommendedName>
</protein>
<evidence type="ECO:0008006" key="4">
    <source>
        <dbReference type="Google" id="ProtNLM"/>
    </source>
</evidence>
<keyword evidence="3" id="KW-1185">Reference proteome</keyword>
<dbReference type="EnsemblMetazoa" id="GAUT016369-RA">
    <property type="protein sequence ID" value="GAUT016369-PA"/>
    <property type="gene ID" value="GAUT016369"/>
</dbReference>
<dbReference type="Gene3D" id="1.20.120.20">
    <property type="entry name" value="Apolipoprotein"/>
    <property type="match status" value="1"/>
</dbReference>
<reference evidence="2" key="1">
    <citation type="submission" date="2020-05" db="UniProtKB">
        <authorList>
            <consortium name="EnsemblMetazoa"/>
        </authorList>
    </citation>
    <scope>IDENTIFICATION</scope>
    <source>
        <strain evidence="2">TTRI</strain>
    </source>
</reference>
<dbReference type="STRING" id="7395.A0A1A9UUW8"/>
<evidence type="ECO:0000313" key="3">
    <source>
        <dbReference type="Proteomes" id="UP000078200"/>
    </source>
</evidence>
<sequence length="182" mass="20832">MNKLFFVIGLFIVSFASARVVREAPTKTEFSFENFFKATQERFKEVEKAFLETIGASNPEDVKKIVEQQGQTLAKQFDVWADHIKKDTEDLKNLSVVKELRETVENRVEEFKGEHPQTAADIEQYIGKAKQDVEDIITKIKTLSESKEAENIKNLSQKLVDTAKDAFKDLAETIKENVNKTE</sequence>
<dbReference type="VEuPathDB" id="VectorBase:GAUT016369"/>